<feature type="compositionally biased region" description="Basic and acidic residues" evidence="1">
    <location>
        <begin position="10"/>
        <end position="30"/>
    </location>
</feature>
<sequence>MQTCQRRRRGGEEKEQRREGGEEEQRREGEGGEEDEQRGRKPVLRLAPPGGCSRDVALRTKHLIKDHWTPALSTCTTSMPFNNINRINGDNTNPPSHGTTCSLHLPSLTLIPMCRLWMLPFVFPCSCGASVKLSVLLSANFSTCAKLKAVVWKKRLLLIPCVSAPIALIQASSAASGSERAF</sequence>
<accession>A0AAV2KYW0</accession>
<reference evidence="2 3" key="1">
    <citation type="submission" date="2024-04" db="EMBL/GenBank/DDBJ databases">
        <authorList>
            <person name="Waldvogel A.-M."/>
            <person name="Schoenle A."/>
        </authorList>
    </citation>
    <scope>NUCLEOTIDE SEQUENCE [LARGE SCALE GENOMIC DNA]</scope>
</reference>
<evidence type="ECO:0000313" key="2">
    <source>
        <dbReference type="EMBL" id="CAL1593359.1"/>
    </source>
</evidence>
<dbReference type="Proteomes" id="UP001497482">
    <property type="component" value="Chromosome 2"/>
</dbReference>
<protein>
    <submittedName>
        <fullName evidence="2">Uncharacterized protein</fullName>
    </submittedName>
</protein>
<dbReference type="AlphaFoldDB" id="A0AAV2KYW0"/>
<gene>
    <name evidence="2" type="ORF">KC01_LOCUS22477</name>
</gene>
<keyword evidence="3" id="KW-1185">Reference proteome</keyword>
<feature type="region of interest" description="Disordered" evidence="1">
    <location>
        <begin position="1"/>
        <end position="52"/>
    </location>
</feature>
<name>A0AAV2KYW0_KNICA</name>
<proteinExistence type="predicted"/>
<evidence type="ECO:0000313" key="3">
    <source>
        <dbReference type="Proteomes" id="UP001497482"/>
    </source>
</evidence>
<dbReference type="EMBL" id="OZ035824">
    <property type="protein sequence ID" value="CAL1593359.1"/>
    <property type="molecule type" value="Genomic_DNA"/>
</dbReference>
<organism evidence="2 3">
    <name type="scientific">Knipowitschia caucasica</name>
    <name type="common">Caucasian dwarf goby</name>
    <name type="synonym">Pomatoschistus caucasicus</name>
    <dbReference type="NCBI Taxonomy" id="637954"/>
    <lineage>
        <taxon>Eukaryota</taxon>
        <taxon>Metazoa</taxon>
        <taxon>Chordata</taxon>
        <taxon>Craniata</taxon>
        <taxon>Vertebrata</taxon>
        <taxon>Euteleostomi</taxon>
        <taxon>Actinopterygii</taxon>
        <taxon>Neopterygii</taxon>
        <taxon>Teleostei</taxon>
        <taxon>Neoteleostei</taxon>
        <taxon>Acanthomorphata</taxon>
        <taxon>Gobiaria</taxon>
        <taxon>Gobiiformes</taxon>
        <taxon>Gobioidei</taxon>
        <taxon>Gobiidae</taxon>
        <taxon>Gobiinae</taxon>
        <taxon>Knipowitschia</taxon>
    </lineage>
</organism>
<evidence type="ECO:0000256" key="1">
    <source>
        <dbReference type="SAM" id="MobiDB-lite"/>
    </source>
</evidence>